<dbReference type="PROSITE" id="PS50158">
    <property type="entry name" value="ZF_CCHC"/>
    <property type="match status" value="1"/>
</dbReference>
<dbReference type="Pfam" id="PF22936">
    <property type="entry name" value="Pol_BBD"/>
    <property type="match status" value="1"/>
</dbReference>
<feature type="domain" description="CCHC-type" evidence="3">
    <location>
        <begin position="127"/>
        <end position="142"/>
    </location>
</feature>
<dbReference type="Proteomes" id="UP001497516">
    <property type="component" value="Chromosome 3"/>
</dbReference>
<feature type="compositionally biased region" description="Basic and acidic residues" evidence="2">
    <location>
        <begin position="98"/>
        <end position="120"/>
    </location>
</feature>
<evidence type="ECO:0000256" key="1">
    <source>
        <dbReference type="PROSITE-ProRule" id="PRU00047"/>
    </source>
</evidence>
<dbReference type="InterPro" id="IPR036875">
    <property type="entry name" value="Znf_CCHC_sf"/>
</dbReference>
<organism evidence="4 5">
    <name type="scientific">Linum trigynum</name>
    <dbReference type="NCBI Taxonomy" id="586398"/>
    <lineage>
        <taxon>Eukaryota</taxon>
        <taxon>Viridiplantae</taxon>
        <taxon>Streptophyta</taxon>
        <taxon>Embryophyta</taxon>
        <taxon>Tracheophyta</taxon>
        <taxon>Spermatophyta</taxon>
        <taxon>Magnoliopsida</taxon>
        <taxon>eudicotyledons</taxon>
        <taxon>Gunneridae</taxon>
        <taxon>Pentapetalae</taxon>
        <taxon>rosids</taxon>
        <taxon>fabids</taxon>
        <taxon>Malpighiales</taxon>
        <taxon>Linaceae</taxon>
        <taxon>Linum</taxon>
    </lineage>
</organism>
<dbReference type="GO" id="GO:0003676">
    <property type="term" value="F:nucleic acid binding"/>
    <property type="evidence" value="ECO:0007669"/>
    <property type="project" value="InterPro"/>
</dbReference>
<feature type="compositionally biased region" description="Low complexity" evidence="2">
    <location>
        <begin position="82"/>
        <end position="97"/>
    </location>
</feature>
<protein>
    <recommendedName>
        <fullName evidence="3">CCHC-type domain-containing protein</fullName>
    </recommendedName>
</protein>
<dbReference type="EMBL" id="OZ034816">
    <property type="protein sequence ID" value="CAL1378887.1"/>
    <property type="molecule type" value="Genomic_DNA"/>
</dbReference>
<feature type="region of interest" description="Disordered" evidence="2">
    <location>
        <begin position="74"/>
        <end position="122"/>
    </location>
</feature>
<evidence type="ECO:0000313" key="4">
    <source>
        <dbReference type="EMBL" id="CAL1378887.1"/>
    </source>
</evidence>
<dbReference type="PANTHER" id="PTHR47592">
    <property type="entry name" value="PBF68 PROTEIN"/>
    <property type="match status" value="1"/>
</dbReference>
<accession>A0AAV2DZD0</accession>
<evidence type="ECO:0000256" key="2">
    <source>
        <dbReference type="SAM" id="MobiDB-lite"/>
    </source>
</evidence>
<sequence length="258" mass="29002">MKYKEGKSLADHLNEIQGIVDQLSGMGIKMEDEVVALLVLASLPESWETLKISLTNSTKDGVINMVIVKSRVSNEEMRKRSQGASSSSSQSDLLAVDSRSRGRSEARGSKQRGKSREKSNKFANIHCHHCKEKGHIRRFCPKFRNERMKGKRDENSDDDGANSVDEFIIVYEENVVNLITQETSWMVDSGANIHVTSKREFFSSYTPGDFGVVRMRNGNLSKVIGKGEVCLETMNGTKMLLKDVKHFPEMRLNLISVD</sequence>
<dbReference type="PANTHER" id="PTHR47592:SF31">
    <property type="entry name" value="ZINC FINGER, CCHC-TYPE-RELATED"/>
    <property type="match status" value="1"/>
</dbReference>
<dbReference type="SUPFAM" id="SSF57756">
    <property type="entry name" value="Retrovirus zinc finger-like domains"/>
    <property type="match status" value="1"/>
</dbReference>
<gene>
    <name evidence="4" type="ORF">LTRI10_LOCUS20436</name>
</gene>
<evidence type="ECO:0000313" key="5">
    <source>
        <dbReference type="Proteomes" id="UP001497516"/>
    </source>
</evidence>
<dbReference type="Pfam" id="PF14223">
    <property type="entry name" value="Retrotran_gag_2"/>
    <property type="match status" value="1"/>
</dbReference>
<dbReference type="AlphaFoldDB" id="A0AAV2DZD0"/>
<evidence type="ECO:0000259" key="3">
    <source>
        <dbReference type="PROSITE" id="PS50158"/>
    </source>
</evidence>
<keyword evidence="5" id="KW-1185">Reference proteome</keyword>
<dbReference type="GO" id="GO:0008270">
    <property type="term" value="F:zinc ion binding"/>
    <property type="evidence" value="ECO:0007669"/>
    <property type="project" value="UniProtKB-KW"/>
</dbReference>
<keyword evidence="1" id="KW-0479">Metal-binding</keyword>
<keyword evidence="1" id="KW-0863">Zinc-finger</keyword>
<proteinExistence type="predicted"/>
<dbReference type="Gene3D" id="4.10.60.10">
    <property type="entry name" value="Zinc finger, CCHC-type"/>
    <property type="match status" value="1"/>
</dbReference>
<name>A0AAV2DZD0_9ROSI</name>
<reference evidence="4 5" key="1">
    <citation type="submission" date="2024-04" db="EMBL/GenBank/DDBJ databases">
        <authorList>
            <person name="Fracassetti M."/>
        </authorList>
    </citation>
    <scope>NUCLEOTIDE SEQUENCE [LARGE SCALE GENOMIC DNA]</scope>
</reference>
<dbReference type="InterPro" id="IPR054722">
    <property type="entry name" value="PolX-like_BBD"/>
</dbReference>
<dbReference type="InterPro" id="IPR001878">
    <property type="entry name" value="Znf_CCHC"/>
</dbReference>
<keyword evidence="1" id="KW-0862">Zinc</keyword>